<proteinExistence type="predicted"/>
<comment type="caution">
    <text evidence="3">The sequence shown here is derived from an EMBL/GenBank/DDBJ whole genome shotgun (WGS) entry which is preliminary data.</text>
</comment>
<organism evidence="3 4">
    <name type="scientific">Chlorella vulgaris</name>
    <name type="common">Green alga</name>
    <dbReference type="NCBI Taxonomy" id="3077"/>
    <lineage>
        <taxon>Eukaryota</taxon>
        <taxon>Viridiplantae</taxon>
        <taxon>Chlorophyta</taxon>
        <taxon>core chlorophytes</taxon>
        <taxon>Trebouxiophyceae</taxon>
        <taxon>Chlorellales</taxon>
        <taxon>Chlorellaceae</taxon>
        <taxon>Chlorella clade</taxon>
        <taxon>Chlorella</taxon>
    </lineage>
</organism>
<dbReference type="AlphaFoldDB" id="A0A9D4TL75"/>
<evidence type="ECO:0008006" key="5">
    <source>
        <dbReference type="Google" id="ProtNLM"/>
    </source>
</evidence>
<dbReference type="OrthoDB" id="515978at2759"/>
<keyword evidence="2" id="KW-1133">Transmembrane helix</keyword>
<evidence type="ECO:0000313" key="3">
    <source>
        <dbReference type="EMBL" id="KAI3428524.1"/>
    </source>
</evidence>
<dbReference type="EMBL" id="SIDB01000009">
    <property type="protein sequence ID" value="KAI3428524.1"/>
    <property type="molecule type" value="Genomic_DNA"/>
</dbReference>
<feature type="region of interest" description="Disordered" evidence="1">
    <location>
        <begin position="75"/>
        <end position="94"/>
    </location>
</feature>
<keyword evidence="4" id="KW-1185">Reference proteome</keyword>
<evidence type="ECO:0000313" key="4">
    <source>
        <dbReference type="Proteomes" id="UP001055712"/>
    </source>
</evidence>
<protein>
    <recommendedName>
        <fullName evidence="5">Nucleotide-diphospho-sugar transferase domain-containing protein</fullName>
    </recommendedName>
</protein>
<accession>A0A9D4TL75</accession>
<reference evidence="3" key="2">
    <citation type="submission" date="2020-11" db="EMBL/GenBank/DDBJ databases">
        <authorList>
            <person name="Cecchin M."/>
            <person name="Marcolungo L."/>
            <person name="Rossato M."/>
            <person name="Girolomoni L."/>
            <person name="Cosentino E."/>
            <person name="Cuine S."/>
            <person name="Li-Beisson Y."/>
            <person name="Delledonne M."/>
            <person name="Ballottari M."/>
        </authorList>
    </citation>
    <scope>NUCLEOTIDE SEQUENCE</scope>
    <source>
        <strain evidence="3">211/11P</strain>
        <tissue evidence="3">Whole cell</tissue>
    </source>
</reference>
<dbReference type="Proteomes" id="UP001055712">
    <property type="component" value="Unassembled WGS sequence"/>
</dbReference>
<keyword evidence="2" id="KW-0472">Membrane</keyword>
<sequence length="743" mass="83044">MVRLNDVVDAPAAVPTTRHKFVNNPYAWVGTLVLITAGVLALTALPHEPTAYHLKVGRHSFTISMSTDTAAAASKSGAAGTSKSVRQHGKDASTEPLPCEASGYCSLGVSKLWRGDVATNEGLRALLEAVSFKREIIFTMSDLKGYVLEMALNAVSSAAAQGYGHSLVLATDPAACSNIPAPYNATVSCVWDSREVVALGDGDIFEWWYKRWDFFARVVRMGYNVLSLDADAMITAEFYSFVKAEPFSKYNALFQDDGGGVNCGVVYFQNCHPSGPATWMAVEHPYRTSRQRENASHMQEVYKGWDVRDTWDQPFWNQMLSSVSHGKPHSTVIDKTPDQWNREMDPYRMRDKVQEIAWPQEWRNITGLEGSGPLVTYENLTLPIVDDAWWQPRRKYFYGPLEGAVSSQFMELIRTSMQEPFYEPGKPWAATELPQEHAAFLPCWFTCNYAFRGNQGFWDRTPVAAVVPHVVWMPSRTSDWKMYAFKGPGIFDFDVSEEVRGHNVLGLPNPKLLMFAPGVHLFAESEDAFSAAVTTLARLATMTGRKLVLPNPPCDSMWMNILPNIKHPWMPLWPHIYDGFQVMQFHDTMRGSNFTYCHWMRAFDPDCRAAMPMHADAVVFLERWEDREQATPGAANMLWHAEWQAAGGATAPPGPPKAILTPQPEVEVANAAALVEAAAAFADWPVLFLGAVPKLGSGDGLQAPSEEDRKCYLFTDEPPHFEPLGSTEEQRQKWLNGTLRRLL</sequence>
<evidence type="ECO:0000256" key="1">
    <source>
        <dbReference type="SAM" id="MobiDB-lite"/>
    </source>
</evidence>
<feature type="transmembrane region" description="Helical" evidence="2">
    <location>
        <begin position="26"/>
        <end position="45"/>
    </location>
</feature>
<feature type="compositionally biased region" description="Low complexity" evidence="1">
    <location>
        <begin position="75"/>
        <end position="84"/>
    </location>
</feature>
<reference evidence="3" key="1">
    <citation type="journal article" date="2019" name="Plant J.">
        <title>Chlorella vulgaris genome assembly and annotation reveals the molecular basis for metabolic acclimation to high light conditions.</title>
        <authorList>
            <person name="Cecchin M."/>
            <person name="Marcolungo L."/>
            <person name="Rossato M."/>
            <person name="Girolomoni L."/>
            <person name="Cosentino E."/>
            <person name="Cuine S."/>
            <person name="Li-Beisson Y."/>
            <person name="Delledonne M."/>
            <person name="Ballottari M."/>
        </authorList>
    </citation>
    <scope>NUCLEOTIDE SEQUENCE</scope>
    <source>
        <strain evidence="3">211/11P</strain>
    </source>
</reference>
<keyword evidence="2" id="KW-0812">Transmembrane</keyword>
<gene>
    <name evidence="3" type="ORF">D9Q98_007347</name>
</gene>
<name>A0A9D4TL75_CHLVU</name>
<evidence type="ECO:0000256" key="2">
    <source>
        <dbReference type="SAM" id="Phobius"/>
    </source>
</evidence>